<evidence type="ECO:0000313" key="2">
    <source>
        <dbReference type="EMBL" id="OSD00500.1"/>
    </source>
</evidence>
<evidence type="ECO:0000256" key="1">
    <source>
        <dbReference type="SAM" id="MobiDB-lite"/>
    </source>
</evidence>
<dbReference type="EMBL" id="KZ084118">
    <property type="protein sequence ID" value="OSD00500.1"/>
    <property type="molecule type" value="Genomic_DNA"/>
</dbReference>
<feature type="compositionally biased region" description="Basic and acidic residues" evidence="1">
    <location>
        <begin position="84"/>
        <end position="96"/>
    </location>
</feature>
<feature type="region of interest" description="Disordered" evidence="1">
    <location>
        <begin position="65"/>
        <end position="96"/>
    </location>
</feature>
<keyword evidence="3" id="KW-1185">Reference proteome</keyword>
<sequence length="96" mass="10865">MVGSSRVYIGRLHNWRGYHGAAWREVQRPQSIKKSRSPVPSLCQETGVKPNLRCKSGLHCRRAQDSLQSSATSRMCHAQHRSHKLEGARGSDRRCV</sequence>
<protein>
    <submittedName>
        <fullName evidence="2">Uncharacterized protein</fullName>
    </submittedName>
</protein>
<accession>A0A1Y2IH43</accession>
<dbReference type="Proteomes" id="UP000193067">
    <property type="component" value="Unassembled WGS sequence"/>
</dbReference>
<gene>
    <name evidence="2" type="ORF">PYCCODRAFT_687089</name>
</gene>
<reference evidence="2 3" key="1">
    <citation type="journal article" date="2015" name="Biotechnol. Biofuels">
        <title>Enhanced degradation of softwood versus hardwood by the white-rot fungus Pycnoporus coccineus.</title>
        <authorList>
            <person name="Couturier M."/>
            <person name="Navarro D."/>
            <person name="Chevret D."/>
            <person name="Henrissat B."/>
            <person name="Piumi F."/>
            <person name="Ruiz-Duenas F.J."/>
            <person name="Martinez A.T."/>
            <person name="Grigoriev I.V."/>
            <person name="Riley R."/>
            <person name="Lipzen A."/>
            <person name="Berrin J.G."/>
            <person name="Master E.R."/>
            <person name="Rosso M.N."/>
        </authorList>
    </citation>
    <scope>NUCLEOTIDE SEQUENCE [LARGE SCALE GENOMIC DNA]</scope>
    <source>
        <strain evidence="2 3">BRFM310</strain>
    </source>
</reference>
<dbReference type="AlphaFoldDB" id="A0A1Y2IH43"/>
<name>A0A1Y2IH43_TRAC3</name>
<evidence type="ECO:0000313" key="3">
    <source>
        <dbReference type="Proteomes" id="UP000193067"/>
    </source>
</evidence>
<organism evidence="2 3">
    <name type="scientific">Trametes coccinea (strain BRFM310)</name>
    <name type="common">Pycnoporus coccineus</name>
    <dbReference type="NCBI Taxonomy" id="1353009"/>
    <lineage>
        <taxon>Eukaryota</taxon>
        <taxon>Fungi</taxon>
        <taxon>Dikarya</taxon>
        <taxon>Basidiomycota</taxon>
        <taxon>Agaricomycotina</taxon>
        <taxon>Agaricomycetes</taxon>
        <taxon>Polyporales</taxon>
        <taxon>Polyporaceae</taxon>
        <taxon>Trametes</taxon>
    </lineage>
</organism>
<proteinExistence type="predicted"/>